<dbReference type="SUPFAM" id="SSF48498">
    <property type="entry name" value="Tetracyclin repressor-like, C-terminal domain"/>
    <property type="match status" value="1"/>
</dbReference>
<sequence>MTDKRREIVAAAAALMHSKGYENTKLADILEAAQIGKGQFYHYFSSKHELGLAVLNYRFESWNQRLMENILSSGKDPETKINEMLDWVIEQQRLNQAKCGCVFGNLAVEMSEHDEAFRRKLETVFEIWVSKLKPVLSEMILPVQADPEEINKMAQGIVAMIEGGILLMKSKQDLNVLVNITAQIKFLIRSFVQNQRH</sequence>
<dbReference type="PRINTS" id="PR00455">
    <property type="entry name" value="HTHTETR"/>
</dbReference>
<keyword evidence="2 4" id="KW-0238">DNA-binding</keyword>
<evidence type="ECO:0000259" key="5">
    <source>
        <dbReference type="PROSITE" id="PS50977"/>
    </source>
</evidence>
<feature type="DNA-binding region" description="H-T-H motif" evidence="4">
    <location>
        <begin position="25"/>
        <end position="44"/>
    </location>
</feature>
<evidence type="ECO:0000256" key="3">
    <source>
        <dbReference type="ARBA" id="ARBA00023163"/>
    </source>
</evidence>
<dbReference type="PANTHER" id="PTHR47506">
    <property type="entry name" value="TRANSCRIPTIONAL REGULATORY PROTEIN"/>
    <property type="match status" value="1"/>
</dbReference>
<dbReference type="InterPro" id="IPR054156">
    <property type="entry name" value="YxaF_TetR_C"/>
</dbReference>
<reference evidence="6 7" key="1">
    <citation type="submission" date="2018-06" db="EMBL/GenBank/DDBJ databases">
        <authorList>
            <person name="Strepis N."/>
        </authorList>
    </citation>
    <scope>NUCLEOTIDE SEQUENCE [LARGE SCALE GENOMIC DNA]</scope>
    <source>
        <strain evidence="6">LUCI</strain>
    </source>
</reference>
<dbReference type="AlphaFoldDB" id="A0A498RDW5"/>
<dbReference type="PANTHER" id="PTHR47506:SF6">
    <property type="entry name" value="HTH-TYPE TRANSCRIPTIONAL REPRESSOR NEMR"/>
    <property type="match status" value="1"/>
</dbReference>
<protein>
    <submittedName>
        <fullName evidence="6">Tetr bacterial regulatory protein hth signature</fullName>
    </submittedName>
</protein>
<evidence type="ECO:0000256" key="2">
    <source>
        <dbReference type="ARBA" id="ARBA00023125"/>
    </source>
</evidence>
<evidence type="ECO:0000313" key="6">
    <source>
        <dbReference type="EMBL" id="VBB09519.1"/>
    </source>
</evidence>
<dbReference type="InterPro" id="IPR001647">
    <property type="entry name" value="HTH_TetR"/>
</dbReference>
<organism evidence="6 7">
    <name type="scientific">Lucifera butyrica</name>
    <dbReference type="NCBI Taxonomy" id="1351585"/>
    <lineage>
        <taxon>Bacteria</taxon>
        <taxon>Bacillati</taxon>
        <taxon>Bacillota</taxon>
        <taxon>Negativicutes</taxon>
        <taxon>Veillonellales</taxon>
        <taxon>Veillonellaceae</taxon>
        <taxon>Lucifera</taxon>
    </lineage>
</organism>
<accession>A0A498RDW5</accession>
<evidence type="ECO:0000256" key="1">
    <source>
        <dbReference type="ARBA" id="ARBA00023015"/>
    </source>
</evidence>
<keyword evidence="3" id="KW-0804">Transcription</keyword>
<dbReference type="PROSITE" id="PS50977">
    <property type="entry name" value="HTH_TETR_2"/>
    <property type="match status" value="1"/>
</dbReference>
<proteinExistence type="predicted"/>
<dbReference type="Gene3D" id="1.10.357.10">
    <property type="entry name" value="Tetracycline Repressor, domain 2"/>
    <property type="match status" value="1"/>
</dbReference>
<dbReference type="SUPFAM" id="SSF46689">
    <property type="entry name" value="Homeodomain-like"/>
    <property type="match status" value="1"/>
</dbReference>
<dbReference type="RefSeq" id="WP_122630300.1">
    <property type="nucleotide sequence ID" value="NZ_UPPP01000127.1"/>
</dbReference>
<feature type="domain" description="HTH tetR-type" evidence="5">
    <location>
        <begin position="2"/>
        <end position="62"/>
    </location>
</feature>
<dbReference type="Pfam" id="PF00440">
    <property type="entry name" value="TetR_N"/>
    <property type="match status" value="1"/>
</dbReference>
<keyword evidence="1" id="KW-0805">Transcription regulation</keyword>
<keyword evidence="7" id="KW-1185">Reference proteome</keyword>
<dbReference type="Proteomes" id="UP000277811">
    <property type="component" value="Unassembled WGS sequence"/>
</dbReference>
<dbReference type="EMBL" id="UPPP01000127">
    <property type="protein sequence ID" value="VBB09519.1"/>
    <property type="molecule type" value="Genomic_DNA"/>
</dbReference>
<dbReference type="Pfam" id="PF21993">
    <property type="entry name" value="TetR_C_13_2"/>
    <property type="match status" value="1"/>
</dbReference>
<gene>
    <name evidence="6" type="ORF">LUCI_4814</name>
</gene>
<name>A0A498RDW5_9FIRM</name>
<dbReference type="OrthoDB" id="9814703at2"/>
<dbReference type="InterPro" id="IPR009057">
    <property type="entry name" value="Homeodomain-like_sf"/>
</dbReference>
<evidence type="ECO:0000256" key="4">
    <source>
        <dbReference type="PROSITE-ProRule" id="PRU00335"/>
    </source>
</evidence>
<dbReference type="GO" id="GO:0003677">
    <property type="term" value="F:DNA binding"/>
    <property type="evidence" value="ECO:0007669"/>
    <property type="project" value="UniProtKB-UniRule"/>
</dbReference>
<dbReference type="InterPro" id="IPR036271">
    <property type="entry name" value="Tet_transcr_reg_TetR-rel_C_sf"/>
</dbReference>
<evidence type="ECO:0000313" key="7">
    <source>
        <dbReference type="Proteomes" id="UP000277811"/>
    </source>
</evidence>